<protein>
    <submittedName>
        <fullName evidence="1">SEC-C motif domain protein</fullName>
    </submittedName>
</protein>
<evidence type="ECO:0000313" key="2">
    <source>
        <dbReference type="Proteomes" id="UP000000547"/>
    </source>
</evidence>
<dbReference type="DNASU" id="3519082"/>
<sequence length="319" mass="35380">MNLEQILLAISNPNDNELTIAGLEAAKVNWSVFYPELERLMDQFIADDTSLTDEQEAIVFFGTLLLAELKYSPALAKCLQLFARSDTYLTPIEAIFGDALTELTATLFFNVADGSTQTLSDYIVDGHQAMYCKASAIEAVFAQYEVGVIDKTELVEHVTRWLAAFLALPSSNNSFLISVLADSCIKYQLDDFKPQFIDLCDNDLFDEDRFKQCEVKAWDKANAAKLIESGNIQTKFNVVDTLNAWIVDDSNNEVADNMSNEDSDAFESLMGEDGLLADILYDENTILENSVPVSSLPTAGRNDPCPCGSGKKYKKCCLR</sequence>
<dbReference type="RefSeq" id="WP_011043223.1">
    <property type="nucleotide sequence ID" value="NC_003910.7"/>
</dbReference>
<dbReference type="Gene3D" id="3.10.450.50">
    <property type="match status" value="1"/>
</dbReference>
<dbReference type="AlphaFoldDB" id="Q481Y9"/>
<reference evidence="1" key="1">
    <citation type="journal article" date="2005" name="Proc. Natl. Acad. Sci. U.S.A.">
        <title>The psychrophilic lifestyle as revealed by the genome sequence of Colwellia psychrerythraea 34H through genomic and proteomic analyses.</title>
        <authorList>
            <person name="Methe B.A."/>
            <person name="Nelson K.E."/>
            <person name="Deming J.W."/>
            <person name="Momen B."/>
            <person name="Melamud E."/>
            <person name="Zhang X."/>
            <person name="Moult J."/>
            <person name="Madupu R."/>
            <person name="Nelson W.C."/>
            <person name="Dodson R.J."/>
            <person name="Brinkac L.M."/>
            <person name="Daugherty S.C."/>
            <person name="Durkin A.S."/>
            <person name="DeBoy R.T."/>
            <person name="Kolonay J.F."/>
            <person name="Sullivan S.A."/>
            <person name="Zhou L."/>
            <person name="Davidsen T.M."/>
            <person name="Wu M."/>
            <person name="Huston A.L."/>
            <person name="Lewis M."/>
            <person name="Weaver B."/>
            <person name="Weidman J.F."/>
            <person name="Khouri H."/>
            <person name="Utterback T.R."/>
            <person name="Feldblyum T.V."/>
            <person name="Fraser C.M."/>
        </authorList>
    </citation>
    <scope>NUCLEOTIDE SEQUENCE [LARGE SCALE GENOMIC DNA]</scope>
    <source>
        <strain evidence="1">34H</strain>
    </source>
</reference>
<dbReference type="EMBL" id="CP000083">
    <property type="protein sequence ID" value="AAZ24532.1"/>
    <property type="molecule type" value="Genomic_DNA"/>
</dbReference>
<dbReference type="InterPro" id="IPR004027">
    <property type="entry name" value="SEC_C_motif"/>
</dbReference>
<gene>
    <name evidence="1" type="ordered locus">CPS_2413</name>
</gene>
<organism evidence="1 2">
    <name type="scientific">Colwellia psychrerythraea (strain 34H / ATCC BAA-681)</name>
    <name type="common">Vibrio psychroerythus</name>
    <dbReference type="NCBI Taxonomy" id="167879"/>
    <lineage>
        <taxon>Bacteria</taxon>
        <taxon>Pseudomonadati</taxon>
        <taxon>Pseudomonadota</taxon>
        <taxon>Gammaproteobacteria</taxon>
        <taxon>Alteromonadales</taxon>
        <taxon>Colwelliaceae</taxon>
        <taxon>Colwellia</taxon>
    </lineage>
</organism>
<dbReference type="Proteomes" id="UP000000547">
    <property type="component" value="Chromosome"/>
</dbReference>
<evidence type="ECO:0000313" key="1">
    <source>
        <dbReference type="EMBL" id="AAZ24532.1"/>
    </source>
</evidence>
<dbReference type="InterPro" id="IPR010602">
    <property type="entry name" value="DUF1186"/>
</dbReference>
<accession>Q481Y9</accession>
<proteinExistence type="predicted"/>
<dbReference type="SUPFAM" id="SSF103642">
    <property type="entry name" value="Sec-C motif"/>
    <property type="match status" value="1"/>
</dbReference>
<name>Q481Y9_COLP3</name>
<dbReference type="Pfam" id="PF02810">
    <property type="entry name" value="SEC-C"/>
    <property type="match status" value="1"/>
</dbReference>
<dbReference type="HOGENOM" id="CLU_899861_0_0_6"/>
<dbReference type="STRING" id="167879.CPS_2413"/>
<dbReference type="KEGG" id="cps:CPS_2413"/>
<dbReference type="Pfam" id="PF06685">
    <property type="entry name" value="DUF1186"/>
    <property type="match status" value="1"/>
</dbReference>